<dbReference type="PROSITE" id="PS50231">
    <property type="entry name" value="RICIN_B_LECTIN"/>
    <property type="match status" value="1"/>
</dbReference>
<keyword evidence="1" id="KW-0732">Signal</keyword>
<comment type="caution">
    <text evidence="2">The sequence shown here is derived from an EMBL/GenBank/DDBJ whole genome shotgun (WGS) entry which is preliminary data.</text>
</comment>
<evidence type="ECO:0000313" key="3">
    <source>
        <dbReference type="Proteomes" id="UP001500711"/>
    </source>
</evidence>
<dbReference type="SUPFAM" id="SSF50370">
    <property type="entry name" value="Ricin B-like lectins"/>
    <property type="match status" value="1"/>
</dbReference>
<accession>A0ABP7C951</accession>
<evidence type="ECO:0000256" key="1">
    <source>
        <dbReference type="SAM" id="SignalP"/>
    </source>
</evidence>
<dbReference type="InterPro" id="IPR035992">
    <property type="entry name" value="Ricin_B-like_lectins"/>
</dbReference>
<evidence type="ECO:0000313" key="2">
    <source>
        <dbReference type="EMBL" id="GAA3684042.1"/>
    </source>
</evidence>
<dbReference type="EMBL" id="BAABBE010000045">
    <property type="protein sequence ID" value="GAA3684042.1"/>
    <property type="molecule type" value="Genomic_DNA"/>
</dbReference>
<organism evidence="2 3">
    <name type="scientific">Lentzea roselyniae</name>
    <dbReference type="NCBI Taxonomy" id="531940"/>
    <lineage>
        <taxon>Bacteria</taxon>
        <taxon>Bacillati</taxon>
        <taxon>Actinomycetota</taxon>
        <taxon>Actinomycetes</taxon>
        <taxon>Pseudonocardiales</taxon>
        <taxon>Pseudonocardiaceae</taxon>
        <taxon>Lentzea</taxon>
    </lineage>
</organism>
<dbReference type="Proteomes" id="UP001500711">
    <property type="component" value="Unassembled WGS sequence"/>
</dbReference>
<keyword evidence="3" id="KW-1185">Reference proteome</keyword>
<feature type="signal peptide" evidence="1">
    <location>
        <begin position="1"/>
        <end position="26"/>
    </location>
</feature>
<reference evidence="3" key="1">
    <citation type="journal article" date="2019" name="Int. J. Syst. Evol. Microbiol.">
        <title>The Global Catalogue of Microorganisms (GCM) 10K type strain sequencing project: providing services to taxonomists for standard genome sequencing and annotation.</title>
        <authorList>
            <consortium name="The Broad Institute Genomics Platform"/>
            <consortium name="The Broad Institute Genome Sequencing Center for Infectious Disease"/>
            <person name="Wu L."/>
            <person name="Ma J."/>
        </authorList>
    </citation>
    <scope>NUCLEOTIDE SEQUENCE [LARGE SCALE GENOMIC DNA]</scope>
    <source>
        <strain evidence="3">JCM 17494</strain>
    </source>
</reference>
<gene>
    <name evidence="2" type="ORF">GCM10022267_83600</name>
</gene>
<proteinExistence type="predicted"/>
<feature type="chain" id="PRO_5046375217" description="Ricin B lectin domain-containing protein" evidence="1">
    <location>
        <begin position="27"/>
        <end position="200"/>
    </location>
</feature>
<name>A0ABP7C951_9PSEU</name>
<sequence>MYRKRLVFMVVLGLAIATVAPVPAHAFDSGAGFPAIGKKFQIKNLGNDKCVSVSPDFRGAYIGYADCSAEDVLQQFRIEKGPRLKEQEHLDEDDPALNILRTAVDKSPGIPDLATFYCLYSNGLDDTAVYRSKCYGYPDGQWLYKKSEKLIFGGVAGVELRRGCWRADKWGPNQGGGPKVRVVECKADDTAQQWQVDPLD</sequence>
<evidence type="ECO:0008006" key="4">
    <source>
        <dbReference type="Google" id="ProtNLM"/>
    </source>
</evidence>
<protein>
    <recommendedName>
        <fullName evidence="4">Ricin B lectin domain-containing protein</fullName>
    </recommendedName>
</protein>